<keyword evidence="2" id="KW-1185">Reference proteome</keyword>
<gene>
    <name evidence="1" type="ORF">LIER_16171</name>
</gene>
<evidence type="ECO:0000313" key="2">
    <source>
        <dbReference type="Proteomes" id="UP001454036"/>
    </source>
</evidence>
<comment type="caution">
    <text evidence="1">The sequence shown here is derived from an EMBL/GenBank/DDBJ whole genome shotgun (WGS) entry which is preliminary data.</text>
</comment>
<dbReference type="Proteomes" id="UP001454036">
    <property type="component" value="Unassembled WGS sequence"/>
</dbReference>
<protein>
    <submittedName>
        <fullName evidence="1">Uncharacterized protein</fullName>
    </submittedName>
</protein>
<evidence type="ECO:0000313" key="1">
    <source>
        <dbReference type="EMBL" id="GAA0159383.1"/>
    </source>
</evidence>
<sequence>MQDNWSMRGSLIYASDVVCLNILSSIVQSCQKGQTQEEPTCMICGLGAPWIYHGLNLFLMLKGEVKVVPRLSWPGKNGASDENIYRFEPEGESFSTSTSWFSPIGVTIGPEMVEERGSGEAGESAADQLAAENMENMRKSSMAVSNNKDTLNSNMELINDGAIVEVTAGRHAFEKNLMRDMLV</sequence>
<accession>A0AAV3Q738</accession>
<reference evidence="1 2" key="1">
    <citation type="submission" date="2024-01" db="EMBL/GenBank/DDBJ databases">
        <title>The complete chloroplast genome sequence of Lithospermum erythrorhizon: insights into the phylogenetic relationship among Boraginaceae species and the maternal lineages of purple gromwells.</title>
        <authorList>
            <person name="Okada T."/>
            <person name="Watanabe K."/>
        </authorList>
    </citation>
    <scope>NUCLEOTIDE SEQUENCE [LARGE SCALE GENOMIC DNA]</scope>
</reference>
<name>A0AAV3Q738_LITER</name>
<organism evidence="1 2">
    <name type="scientific">Lithospermum erythrorhizon</name>
    <name type="common">Purple gromwell</name>
    <name type="synonym">Lithospermum officinale var. erythrorhizon</name>
    <dbReference type="NCBI Taxonomy" id="34254"/>
    <lineage>
        <taxon>Eukaryota</taxon>
        <taxon>Viridiplantae</taxon>
        <taxon>Streptophyta</taxon>
        <taxon>Embryophyta</taxon>
        <taxon>Tracheophyta</taxon>
        <taxon>Spermatophyta</taxon>
        <taxon>Magnoliopsida</taxon>
        <taxon>eudicotyledons</taxon>
        <taxon>Gunneridae</taxon>
        <taxon>Pentapetalae</taxon>
        <taxon>asterids</taxon>
        <taxon>lamiids</taxon>
        <taxon>Boraginales</taxon>
        <taxon>Boraginaceae</taxon>
        <taxon>Boraginoideae</taxon>
        <taxon>Lithospermeae</taxon>
        <taxon>Lithospermum</taxon>
    </lineage>
</organism>
<dbReference type="AlphaFoldDB" id="A0AAV3Q738"/>
<proteinExistence type="predicted"/>
<dbReference type="EMBL" id="BAABME010003585">
    <property type="protein sequence ID" value="GAA0159383.1"/>
    <property type="molecule type" value="Genomic_DNA"/>
</dbReference>